<dbReference type="NCBIfam" id="TIGR01891">
    <property type="entry name" value="amidohydrolases"/>
    <property type="match status" value="1"/>
</dbReference>
<keyword evidence="1 4" id="KW-0378">Hydrolase</keyword>
<keyword evidence="5" id="KW-1185">Reference proteome</keyword>
<proteinExistence type="predicted"/>
<evidence type="ECO:0000313" key="4">
    <source>
        <dbReference type="EMBL" id="MDR6511095.1"/>
    </source>
</evidence>
<feature type="chain" id="PRO_5046039103" evidence="2">
    <location>
        <begin position="31"/>
        <end position="452"/>
    </location>
</feature>
<evidence type="ECO:0000256" key="1">
    <source>
        <dbReference type="ARBA" id="ARBA00022801"/>
    </source>
</evidence>
<dbReference type="InterPro" id="IPR017439">
    <property type="entry name" value="Amidohydrolase"/>
</dbReference>
<feature type="signal peptide" evidence="2">
    <location>
        <begin position="1"/>
        <end position="30"/>
    </location>
</feature>
<gene>
    <name evidence="4" type="ORF">J2792_001967</name>
</gene>
<organism evidence="4 5">
    <name type="scientific">Novosphingobium capsulatum</name>
    <dbReference type="NCBI Taxonomy" id="13688"/>
    <lineage>
        <taxon>Bacteria</taxon>
        <taxon>Pseudomonadati</taxon>
        <taxon>Pseudomonadota</taxon>
        <taxon>Alphaproteobacteria</taxon>
        <taxon>Sphingomonadales</taxon>
        <taxon>Sphingomonadaceae</taxon>
        <taxon>Novosphingobium</taxon>
    </lineage>
</organism>
<dbReference type="RefSeq" id="WP_309805055.1">
    <property type="nucleotide sequence ID" value="NZ_JAVDRD010000004.1"/>
</dbReference>
<dbReference type="EMBL" id="JAVDRD010000004">
    <property type="protein sequence ID" value="MDR6511095.1"/>
    <property type="molecule type" value="Genomic_DNA"/>
</dbReference>
<evidence type="ECO:0000256" key="2">
    <source>
        <dbReference type="SAM" id="SignalP"/>
    </source>
</evidence>
<dbReference type="InterPro" id="IPR036264">
    <property type="entry name" value="Bact_exopeptidase_dim_dom"/>
</dbReference>
<dbReference type="PANTHER" id="PTHR11014">
    <property type="entry name" value="PEPTIDASE M20 FAMILY MEMBER"/>
    <property type="match status" value="1"/>
</dbReference>
<evidence type="ECO:0000313" key="5">
    <source>
        <dbReference type="Proteomes" id="UP001184150"/>
    </source>
</evidence>
<keyword evidence="2" id="KW-0732">Signal</keyword>
<dbReference type="SUPFAM" id="SSF53187">
    <property type="entry name" value="Zn-dependent exopeptidases"/>
    <property type="match status" value="1"/>
</dbReference>
<sequence length="452" mass="47342">MAFTHTLRRRLARATGLALTLAAVPQVAQAAPLDPVAARAAIDAQLAKIYPSLDALYKDLHQHPEVGFQETRTAALLAARMRALGFTVTEHVGQTGIVAVYRNGDGPVVLVRTELDALPLEEKTGLPYASHAQQTIDGKLTPTDHACGHDSHMAWWVGTAQTLLALKDKWHGTLVFIGQPAEEKAGGAKAMLADGLFTRFPKPDYAFAAHVGPDVAGHVTVKQGAVSSASDSVIVTFHGQGAHGSMPDKSIDPIVMGAHFVDDVQTVISRQKDPQKFGVITVGAFNAGFVPNIIPDTAVLKLTLRSYDPDVRKLLLDGVGITARAVASMARAPEPGVDHTEATASVVNDPALAGQLAGILKTALGENQVALVPAMMPGGTASEDYSEYVNAGVSKSVFFGVGGSDPAMLARLKAEGKPVPVNHSPFFAPQPEPTIRAGVETLTLAVLGVAGN</sequence>
<dbReference type="SUPFAM" id="SSF55031">
    <property type="entry name" value="Bacterial exopeptidase dimerisation domain"/>
    <property type="match status" value="1"/>
</dbReference>
<dbReference type="InterPro" id="IPR011650">
    <property type="entry name" value="Peptidase_M20_dimer"/>
</dbReference>
<accession>A0ABU1ML80</accession>
<dbReference type="Gene3D" id="3.40.630.10">
    <property type="entry name" value="Zn peptidases"/>
    <property type="match status" value="1"/>
</dbReference>
<protein>
    <submittedName>
        <fullName evidence="4">Hippurate hydrolase</fullName>
        <ecNumber evidence="4">3.5.1.32</ecNumber>
    </submittedName>
</protein>
<comment type="caution">
    <text evidence="4">The sequence shown here is derived from an EMBL/GenBank/DDBJ whole genome shotgun (WGS) entry which is preliminary data.</text>
</comment>
<reference evidence="4 5" key="1">
    <citation type="submission" date="2023-07" db="EMBL/GenBank/DDBJ databases">
        <title>Sorghum-associated microbial communities from plants grown in Nebraska, USA.</title>
        <authorList>
            <person name="Schachtman D."/>
        </authorList>
    </citation>
    <scope>NUCLEOTIDE SEQUENCE [LARGE SCALE GENOMIC DNA]</scope>
    <source>
        <strain evidence="4 5">DS1027</strain>
    </source>
</reference>
<feature type="domain" description="Peptidase M20 dimerisation" evidence="3">
    <location>
        <begin position="232"/>
        <end position="312"/>
    </location>
</feature>
<dbReference type="Gene3D" id="3.30.70.360">
    <property type="match status" value="1"/>
</dbReference>
<dbReference type="Pfam" id="PF07687">
    <property type="entry name" value="M20_dimer"/>
    <property type="match status" value="1"/>
</dbReference>
<dbReference type="Proteomes" id="UP001184150">
    <property type="component" value="Unassembled WGS sequence"/>
</dbReference>
<dbReference type="EC" id="3.5.1.32" evidence="4"/>
<dbReference type="InterPro" id="IPR002933">
    <property type="entry name" value="Peptidase_M20"/>
</dbReference>
<evidence type="ECO:0000259" key="3">
    <source>
        <dbReference type="Pfam" id="PF07687"/>
    </source>
</evidence>
<name>A0ABU1ML80_9SPHN</name>
<dbReference type="PANTHER" id="PTHR11014:SF63">
    <property type="entry name" value="METALLOPEPTIDASE, PUTATIVE (AFU_ORTHOLOGUE AFUA_6G09600)-RELATED"/>
    <property type="match status" value="1"/>
</dbReference>
<dbReference type="GO" id="GO:0047980">
    <property type="term" value="F:hippurate hydrolase activity"/>
    <property type="evidence" value="ECO:0007669"/>
    <property type="project" value="UniProtKB-EC"/>
</dbReference>
<dbReference type="PIRSF" id="PIRSF005962">
    <property type="entry name" value="Pept_M20D_amidohydro"/>
    <property type="match status" value="1"/>
</dbReference>
<dbReference type="Pfam" id="PF01546">
    <property type="entry name" value="Peptidase_M20"/>
    <property type="match status" value="1"/>
</dbReference>